<evidence type="ECO:0000256" key="7">
    <source>
        <dbReference type="PROSITE-ProRule" id="PRU00169"/>
    </source>
</evidence>
<dbReference type="PROSITE" id="PS00676">
    <property type="entry name" value="SIGMA54_INTERACT_2"/>
    <property type="match status" value="1"/>
</dbReference>
<dbReference type="Proteomes" id="UP000663722">
    <property type="component" value="Chromosome"/>
</dbReference>
<evidence type="ECO:0000256" key="6">
    <source>
        <dbReference type="ARBA" id="ARBA00023163"/>
    </source>
</evidence>
<dbReference type="Gene3D" id="3.40.50.2300">
    <property type="match status" value="1"/>
</dbReference>
<keyword evidence="8" id="KW-0175">Coiled coil</keyword>
<evidence type="ECO:0000256" key="2">
    <source>
        <dbReference type="ARBA" id="ARBA00022840"/>
    </source>
</evidence>
<dbReference type="InterPro" id="IPR009057">
    <property type="entry name" value="Homeodomain-like_sf"/>
</dbReference>
<evidence type="ECO:0000313" key="11">
    <source>
        <dbReference type="EMBL" id="QTA90319.1"/>
    </source>
</evidence>
<feature type="coiled-coil region" evidence="8">
    <location>
        <begin position="122"/>
        <end position="149"/>
    </location>
</feature>
<dbReference type="InterPro" id="IPR058031">
    <property type="entry name" value="AAA_lid_NorR"/>
</dbReference>
<dbReference type="GO" id="GO:0043565">
    <property type="term" value="F:sequence-specific DNA binding"/>
    <property type="evidence" value="ECO:0007669"/>
    <property type="project" value="InterPro"/>
</dbReference>
<gene>
    <name evidence="11" type="ORF">dnm_063800</name>
</gene>
<name>A0A975BR50_9BACT</name>
<dbReference type="PROSITE" id="PS50045">
    <property type="entry name" value="SIGMA54_INTERACT_4"/>
    <property type="match status" value="1"/>
</dbReference>
<dbReference type="RefSeq" id="WP_207678572.1">
    <property type="nucleotide sequence ID" value="NZ_CP061800.1"/>
</dbReference>
<dbReference type="GO" id="GO:0006355">
    <property type="term" value="P:regulation of DNA-templated transcription"/>
    <property type="evidence" value="ECO:0007669"/>
    <property type="project" value="InterPro"/>
</dbReference>
<dbReference type="EMBL" id="CP061800">
    <property type="protein sequence ID" value="QTA90319.1"/>
    <property type="molecule type" value="Genomic_DNA"/>
</dbReference>
<dbReference type="GO" id="GO:0005524">
    <property type="term" value="F:ATP binding"/>
    <property type="evidence" value="ECO:0007669"/>
    <property type="project" value="UniProtKB-KW"/>
</dbReference>
<dbReference type="PANTHER" id="PTHR32071:SF113">
    <property type="entry name" value="ALGINATE BIOSYNTHESIS TRANSCRIPTIONAL REGULATORY PROTEIN ALGB"/>
    <property type="match status" value="1"/>
</dbReference>
<dbReference type="InterPro" id="IPR025662">
    <property type="entry name" value="Sigma_54_int_dom_ATP-bd_1"/>
</dbReference>
<keyword evidence="3" id="KW-0805">Transcription regulation</keyword>
<feature type="modified residue" description="4-aspartylphosphate" evidence="7">
    <location>
        <position position="62"/>
    </location>
</feature>
<keyword evidence="12" id="KW-1185">Reference proteome</keyword>
<dbReference type="Pfam" id="PF00072">
    <property type="entry name" value="Response_reg"/>
    <property type="match status" value="1"/>
</dbReference>
<evidence type="ECO:0000256" key="4">
    <source>
        <dbReference type="ARBA" id="ARBA00023125"/>
    </source>
</evidence>
<accession>A0A975BR50</accession>
<evidence type="ECO:0000313" key="12">
    <source>
        <dbReference type="Proteomes" id="UP000663722"/>
    </source>
</evidence>
<dbReference type="InterPro" id="IPR002197">
    <property type="entry name" value="HTH_Fis"/>
</dbReference>
<dbReference type="SMART" id="SM00448">
    <property type="entry name" value="REC"/>
    <property type="match status" value="1"/>
</dbReference>
<dbReference type="FunFam" id="3.40.50.300:FF:000006">
    <property type="entry name" value="DNA-binding transcriptional regulator NtrC"/>
    <property type="match status" value="1"/>
</dbReference>
<evidence type="ECO:0000256" key="5">
    <source>
        <dbReference type="ARBA" id="ARBA00023159"/>
    </source>
</evidence>
<dbReference type="SUPFAM" id="SSF52172">
    <property type="entry name" value="CheY-like"/>
    <property type="match status" value="1"/>
</dbReference>
<dbReference type="PANTHER" id="PTHR32071">
    <property type="entry name" value="TRANSCRIPTIONAL REGULATORY PROTEIN"/>
    <property type="match status" value="1"/>
</dbReference>
<dbReference type="InterPro" id="IPR003593">
    <property type="entry name" value="AAA+_ATPase"/>
</dbReference>
<keyword evidence="1" id="KW-0547">Nucleotide-binding</keyword>
<dbReference type="CDD" id="cd00009">
    <property type="entry name" value="AAA"/>
    <property type="match status" value="1"/>
</dbReference>
<dbReference type="KEGG" id="dmm:dnm_063800"/>
<dbReference type="PROSITE" id="PS00688">
    <property type="entry name" value="SIGMA54_INTERACT_3"/>
    <property type="match status" value="1"/>
</dbReference>
<dbReference type="AlphaFoldDB" id="A0A975BR50"/>
<evidence type="ECO:0000256" key="3">
    <source>
        <dbReference type="ARBA" id="ARBA00023015"/>
    </source>
</evidence>
<dbReference type="SMART" id="SM00382">
    <property type="entry name" value="AAA"/>
    <property type="match status" value="1"/>
</dbReference>
<keyword evidence="5" id="KW-0010">Activator</keyword>
<reference evidence="11" key="1">
    <citation type="journal article" date="2021" name="Microb. Physiol.">
        <title>Proteogenomic Insights into the Physiology of Marine, Sulfate-Reducing, Filamentous Desulfonema limicola and Desulfonema magnum.</title>
        <authorList>
            <person name="Schnaars V."/>
            <person name="Wohlbrand L."/>
            <person name="Scheve S."/>
            <person name="Hinrichs C."/>
            <person name="Reinhardt R."/>
            <person name="Rabus R."/>
        </authorList>
    </citation>
    <scope>NUCLEOTIDE SEQUENCE</scope>
    <source>
        <strain evidence="11">4be13</strain>
    </source>
</reference>
<keyword evidence="2" id="KW-0067">ATP-binding</keyword>
<dbReference type="PROSITE" id="PS00675">
    <property type="entry name" value="SIGMA54_INTERACT_1"/>
    <property type="match status" value="1"/>
</dbReference>
<evidence type="ECO:0000256" key="1">
    <source>
        <dbReference type="ARBA" id="ARBA00022741"/>
    </source>
</evidence>
<keyword evidence="4" id="KW-0238">DNA-binding</keyword>
<dbReference type="SUPFAM" id="SSF46689">
    <property type="entry name" value="Homeodomain-like"/>
    <property type="match status" value="1"/>
</dbReference>
<feature type="domain" description="Response regulatory" evidence="10">
    <location>
        <begin position="13"/>
        <end position="127"/>
    </location>
</feature>
<evidence type="ECO:0000256" key="8">
    <source>
        <dbReference type="SAM" id="Coils"/>
    </source>
</evidence>
<dbReference type="InterPro" id="IPR027417">
    <property type="entry name" value="P-loop_NTPase"/>
</dbReference>
<dbReference type="PROSITE" id="PS50110">
    <property type="entry name" value="RESPONSE_REGULATORY"/>
    <property type="match status" value="1"/>
</dbReference>
<dbReference type="InterPro" id="IPR002078">
    <property type="entry name" value="Sigma_54_int"/>
</dbReference>
<keyword evidence="7" id="KW-0597">Phosphoprotein</keyword>
<dbReference type="Gene3D" id="3.40.50.300">
    <property type="entry name" value="P-loop containing nucleotide triphosphate hydrolases"/>
    <property type="match status" value="1"/>
</dbReference>
<dbReference type="Pfam" id="PF00158">
    <property type="entry name" value="Sigma54_activat"/>
    <property type="match status" value="1"/>
</dbReference>
<dbReference type="InterPro" id="IPR025943">
    <property type="entry name" value="Sigma_54_int_dom_ATP-bd_2"/>
</dbReference>
<proteinExistence type="predicted"/>
<dbReference type="InterPro" id="IPR001789">
    <property type="entry name" value="Sig_transdc_resp-reg_receiver"/>
</dbReference>
<protein>
    <submittedName>
        <fullName evidence="11">Two component system response regulator, sigma54-specific</fullName>
    </submittedName>
</protein>
<dbReference type="Pfam" id="PF02954">
    <property type="entry name" value="HTH_8"/>
    <property type="match status" value="1"/>
</dbReference>
<dbReference type="SUPFAM" id="SSF52540">
    <property type="entry name" value="P-loop containing nucleoside triphosphate hydrolases"/>
    <property type="match status" value="1"/>
</dbReference>
<dbReference type="Gene3D" id="1.10.8.60">
    <property type="match status" value="1"/>
</dbReference>
<dbReference type="FunFam" id="1.10.8.60:FF:000014">
    <property type="entry name" value="DNA-binding transcriptional regulator NtrC"/>
    <property type="match status" value="1"/>
</dbReference>
<dbReference type="GO" id="GO:0000160">
    <property type="term" value="P:phosphorelay signal transduction system"/>
    <property type="evidence" value="ECO:0007669"/>
    <property type="project" value="InterPro"/>
</dbReference>
<dbReference type="Gene3D" id="1.10.10.60">
    <property type="entry name" value="Homeodomain-like"/>
    <property type="match status" value="1"/>
</dbReference>
<evidence type="ECO:0000259" key="10">
    <source>
        <dbReference type="PROSITE" id="PS50110"/>
    </source>
</evidence>
<dbReference type="InterPro" id="IPR025944">
    <property type="entry name" value="Sigma_54_int_dom_CS"/>
</dbReference>
<evidence type="ECO:0000259" key="9">
    <source>
        <dbReference type="PROSITE" id="PS50045"/>
    </source>
</evidence>
<organism evidence="11 12">
    <name type="scientific">Desulfonema magnum</name>
    <dbReference type="NCBI Taxonomy" id="45655"/>
    <lineage>
        <taxon>Bacteria</taxon>
        <taxon>Pseudomonadati</taxon>
        <taxon>Thermodesulfobacteriota</taxon>
        <taxon>Desulfobacteria</taxon>
        <taxon>Desulfobacterales</taxon>
        <taxon>Desulfococcaceae</taxon>
        <taxon>Desulfonema</taxon>
    </lineage>
</organism>
<feature type="domain" description="Sigma-54 factor interaction" evidence="9">
    <location>
        <begin position="155"/>
        <end position="384"/>
    </location>
</feature>
<dbReference type="InterPro" id="IPR011006">
    <property type="entry name" value="CheY-like_superfamily"/>
</dbReference>
<sequence>MNNTTDIKTSPKRLLIIDDEENMRHMLSVLLRKSGYIADTASDGHEGLQMTEKTQYDFILCDLKMPRMGGMAFLKSARDRLKSTTVIVMSAYGTIDTAIEAMKMGAYDYISKPFKTDEVYLALKKAEERENLRRENFQLKERIRKIEEKYKFGNMVAKSRAMKSVFKVVEKAAQYDSTVLVTGESGTGKELVAKGIHYEGTRAKMPFIPVNCGGVPESLLESEFFGYKKGAFTGADRNKKGLFEEAEGGTIFLDEVGEMPLPLQIKFLRVLQEQEIRPVGDSKIKKIDVRVIAATSKNLEAEVKKGLFRQDLFYRLNVLPVKLPPLRERTEDIPLLIQHFINRFNKKLDKNIKGVVPEVMAILLKHRWPGNVRELENIIERAFLLTEETMLSKENFPPDIGAASDKCISDSDHELSELFEGYSLKAAQKILEKKMITRALTATGGNRTKAGRLLEISHPSLLNKIKIYNIEI</sequence>
<dbReference type="Pfam" id="PF25601">
    <property type="entry name" value="AAA_lid_14"/>
    <property type="match status" value="1"/>
</dbReference>
<keyword evidence="6" id="KW-0804">Transcription</keyword>
<dbReference type="PRINTS" id="PR01590">
    <property type="entry name" value="HTHFIS"/>
</dbReference>